<feature type="compositionally biased region" description="Low complexity" evidence="2">
    <location>
        <begin position="1271"/>
        <end position="1281"/>
    </location>
</feature>
<feature type="region of interest" description="Disordered" evidence="2">
    <location>
        <begin position="60"/>
        <end position="103"/>
    </location>
</feature>
<dbReference type="Gene3D" id="1.25.40.10">
    <property type="entry name" value="Tetratricopeptide repeat domain"/>
    <property type="match status" value="3"/>
</dbReference>
<dbReference type="PROSITE" id="PS51257">
    <property type="entry name" value="PROKAR_LIPOPROTEIN"/>
    <property type="match status" value="1"/>
</dbReference>
<evidence type="ECO:0000313" key="5">
    <source>
        <dbReference type="Proteomes" id="UP001217485"/>
    </source>
</evidence>
<feature type="region of interest" description="Disordered" evidence="2">
    <location>
        <begin position="1211"/>
        <end position="1293"/>
    </location>
</feature>
<organism evidence="4 5">
    <name type="scientific">Sorangium atrum</name>
    <dbReference type="NCBI Taxonomy" id="2995308"/>
    <lineage>
        <taxon>Bacteria</taxon>
        <taxon>Pseudomonadati</taxon>
        <taxon>Myxococcota</taxon>
        <taxon>Polyangia</taxon>
        <taxon>Polyangiales</taxon>
        <taxon>Polyangiaceae</taxon>
        <taxon>Sorangium</taxon>
    </lineage>
</organism>
<sequence length="1293" mass="143936">MKQSKFGVLHALRAAAGTLAVAACAVTTSPASAADACITQPAKDAIAACPGGKLQVSAGKKPQVSFKSAPQGIQLKKREDLTKPTNPTASQASAQRDERRNRLAPKVRSLLVTEIQGLEGLYSSTPKNAPDRPKLMRRLAEGYVELESAAFRDKTEGQIKADEAKRKNPKAVAGIKAEIGKADKILSLARKQAIKYYTDLKTQYPKYCQSTNAADPAKSTGCTDEVLYYLAYEYEQAQQLEDARKVYFELIKNWPNSKYIPNAYLAFGELFFNEAQGDPSKWDLAEQSYVKVTQYPPPENKVWGYAHYKLGYVYWNKGDFARAISEFKKTIEYGQQFQQMPNAAQLAVSARRDIIPVYALAGDPRKSHDFLRPLSGDTSGSSEKTFKMMDDLGQNYLDTGHYKEGIELYTDLMTRDRGPRYCVYQGHIAEATLAMKSGNKDQIMGELGRQLDVHNKFLGEGHPADAKLKCSNITAGLLTETAMAWHLEAVGSGGVRGTGDKKTMQLAAQLYDKVVNNFKQEQFAKFEFPRILKEDWPNIFKIKYAMADLLYFQKDWAKCGPAFDSVVAEDPNGPQAAEAAYASVLCYQNIYTETHKDGSDKKGSGNLPDGGTGKKGDKKAEKAKFLPKDFSDSQKGMITAFNRYVCYIKPAANDKEAQEQYVEVKYARGRTYFEAQHWEEAALAFRDVALNHADKEVGIYASQLYLESLNVLGANMDPPRPSCYDDMAADVPKFVDLYCKGGKEKENAEQCGILIRIQRDIERLRAQKLVEAADAAGGVEALKNYEKAAVAYMDMWKKYGEAACEAKQPACEKSEEILYNAAKAFQAARLIAKSISARKILLDPRYNLHNTELAKTSIYEIGGNYQAIAVYDEAANWYERYARENPKGDKAAEALQDAVVLRLGLGQEDQAIKDADLFNKNYGKAKPAQTAQIAFAIGAHYIDREDWDQARRRLSTAMPQIDRNATFDVQVQAHAMYARVLLQTKSVTPANGEYNKVRGYWKDPAAALKKLDAIGGEEPEKLRRLGKVLTAVGEAYFHFAEQKRKDVDKIKFPEYKGSGNREDVLKHINTKVADWVKKKRPAIEAADAEYQKILKLEPTPPPKWVIAAGARVGQMWGKFVAEFRAAPIPKEWKGHGMVPGTDVSYDEIRGEYYSRLDEASEPQKQMAKGAFKTCLDLSVKYQYFDDYSRTCEVWLSKNYGAEYHLIDEFRGSPSRVNSGMSERPAPLNLDGTPFREALTAADKPAASKEKEEGEDKKAGDDKKASEDKKAAPAASGASKEGSALDRATTRPRK</sequence>
<comment type="caution">
    <text evidence="4">The sequence shown here is derived from an EMBL/GenBank/DDBJ whole genome shotgun (WGS) entry which is preliminary data.</text>
</comment>
<evidence type="ECO:0000256" key="1">
    <source>
        <dbReference type="PROSITE-ProRule" id="PRU00339"/>
    </source>
</evidence>
<feature type="signal peptide" evidence="3">
    <location>
        <begin position="1"/>
        <end position="33"/>
    </location>
</feature>
<name>A0ABT5C5H8_9BACT</name>
<evidence type="ECO:0008006" key="6">
    <source>
        <dbReference type="Google" id="ProtNLM"/>
    </source>
</evidence>
<dbReference type="EMBL" id="JAQNDK010000003">
    <property type="protein sequence ID" value="MDC0681085.1"/>
    <property type="molecule type" value="Genomic_DNA"/>
</dbReference>
<reference evidence="4 5" key="1">
    <citation type="submission" date="2023-01" db="EMBL/GenBank/DDBJ databases">
        <title>Minimal conservation of predation-associated metabolite biosynthetic gene clusters underscores biosynthetic potential of Myxococcota including descriptions for ten novel species: Archangium lansinium sp. nov., Myxococcus landrumus sp. nov., Nannocystis bai.</title>
        <authorList>
            <person name="Ahearne A."/>
            <person name="Stevens C."/>
            <person name="Dowd S."/>
        </authorList>
    </citation>
    <scope>NUCLEOTIDE SEQUENCE [LARGE SCALE GENOMIC DNA]</scope>
    <source>
        <strain evidence="4 5">WIWO2</strain>
    </source>
</reference>
<protein>
    <recommendedName>
        <fullName evidence="6">Tetratricopeptide repeat protein</fullName>
    </recommendedName>
</protein>
<evidence type="ECO:0000256" key="3">
    <source>
        <dbReference type="SAM" id="SignalP"/>
    </source>
</evidence>
<dbReference type="InterPro" id="IPR011990">
    <property type="entry name" value="TPR-like_helical_dom_sf"/>
</dbReference>
<proteinExistence type="predicted"/>
<gene>
    <name evidence="4" type="ORF">POL72_25325</name>
</gene>
<evidence type="ECO:0000313" key="4">
    <source>
        <dbReference type="EMBL" id="MDC0681085.1"/>
    </source>
</evidence>
<feature type="compositionally biased region" description="Basic and acidic residues" evidence="2">
    <location>
        <begin position="1245"/>
        <end position="1270"/>
    </location>
</feature>
<evidence type="ECO:0000256" key="2">
    <source>
        <dbReference type="SAM" id="MobiDB-lite"/>
    </source>
</evidence>
<feature type="region of interest" description="Disordered" evidence="2">
    <location>
        <begin position="596"/>
        <end position="620"/>
    </location>
</feature>
<dbReference type="InterPro" id="IPR019734">
    <property type="entry name" value="TPR_rpt"/>
</dbReference>
<dbReference type="SUPFAM" id="SSF48452">
    <property type="entry name" value="TPR-like"/>
    <property type="match status" value="2"/>
</dbReference>
<dbReference type="PROSITE" id="PS50005">
    <property type="entry name" value="TPR"/>
    <property type="match status" value="1"/>
</dbReference>
<dbReference type="RefSeq" id="WP_272098134.1">
    <property type="nucleotide sequence ID" value="NZ_JAQNDK010000003.1"/>
</dbReference>
<feature type="repeat" description="TPR" evidence="1">
    <location>
        <begin position="304"/>
        <end position="337"/>
    </location>
</feature>
<dbReference type="SMART" id="SM00028">
    <property type="entry name" value="TPR"/>
    <property type="match status" value="5"/>
</dbReference>
<dbReference type="Proteomes" id="UP001217485">
    <property type="component" value="Unassembled WGS sequence"/>
</dbReference>
<feature type="chain" id="PRO_5045879410" description="Tetratricopeptide repeat protein" evidence="3">
    <location>
        <begin position="34"/>
        <end position="1293"/>
    </location>
</feature>
<keyword evidence="3" id="KW-0732">Signal</keyword>
<keyword evidence="5" id="KW-1185">Reference proteome</keyword>
<keyword evidence="1" id="KW-0802">TPR repeat</keyword>
<accession>A0ABT5C5H8</accession>
<feature type="compositionally biased region" description="Polar residues" evidence="2">
    <location>
        <begin position="83"/>
        <end position="94"/>
    </location>
</feature>